<dbReference type="RefSeq" id="WP_081914384.1">
    <property type="nucleotide sequence ID" value="NZ_CP022223.1"/>
</dbReference>
<reference evidence="1 2" key="1">
    <citation type="journal article" date="2017" name="Lancet Infect. Dis.">
        <title>Global outbreak of severe Mycobacterium chimaera disease after cardiac surgery: a molecular epidemiological study.</title>
        <authorList>
            <person name="van Ingen J."/>
            <person name="Kohl T."/>
            <person name="Kranzer K."/>
            <person name="Hasse B."/>
            <person name="Keller P."/>
            <person name="Szafranska A."/>
            <person name="Hillemann D."/>
            <person name="Chand M."/>
            <person name="Schreiber P."/>
            <person name="Sommerstein R."/>
            <person name="Berger C."/>
            <person name="Genoni M."/>
            <person name="Ruegg C."/>
            <person name="Troillet N."/>
            <person name="Widmer A.F."/>
            <person name="Becker S.L."/>
            <person name="Herrmann M."/>
            <person name="Eckmanns T."/>
            <person name="Haller S."/>
            <person name="Hoeller C."/>
            <person name="Debast S.B."/>
            <person name="Wolfhagen M.J."/>
            <person name="Hopman J."/>
            <person name="Kluytmans J."/>
            <person name="Langelaar M."/>
            <person name="Notermans D.W."/>
            <person name="ten Oever J."/>
            <person name="van den Barselaar P."/>
            <person name="Vonk A.B.A."/>
            <person name="Vos M.C."/>
            <person name="Ahmed N."/>
            <person name="Brown T."/>
            <person name="Crook D."/>
            <person name="Lamagni T."/>
            <person name="Phin N."/>
            <person name="Smith E.G."/>
            <person name="Zambon M."/>
            <person name="Serr A."/>
            <person name="Goetting T."/>
            <person name="Ebner W."/>
            <person name="Thuermer A."/>
            <person name="Utpatel C."/>
            <person name="Sproer C."/>
            <person name="Bunk B."/>
            <person name="Nubel U."/>
            <person name="Bloemberg G."/>
            <person name="Bottger E."/>
            <person name="Niemann S."/>
            <person name="Wagner D."/>
            <person name="Sax H."/>
        </authorList>
    </citation>
    <scope>NUCLEOTIDE SEQUENCE [LARGE SCALE GENOMIC DNA]</scope>
    <source>
        <strain evidence="1 2">ZUERICH-2</strain>
    </source>
</reference>
<name>A0A7U5MJQ6_MYCIT</name>
<dbReference type="EMBL" id="CP015267">
    <property type="protein sequence ID" value="ASL14821.1"/>
    <property type="molecule type" value="Genomic_DNA"/>
</dbReference>
<evidence type="ECO:0000313" key="1">
    <source>
        <dbReference type="EMBL" id="ASL14821.1"/>
    </source>
</evidence>
<gene>
    <name evidence="1" type="ORF">MYCOZU2_02410</name>
</gene>
<dbReference type="Proteomes" id="UP000198286">
    <property type="component" value="Chromosome"/>
</dbReference>
<sequence>MATDETGFGGVTFDLFSVQHHSVTSGRDDDPCARRNPRGNEWDCLRPRDEDVGAANWFPREPKMLSGRTGVGMVTYGQRSGALGVAPY</sequence>
<protein>
    <submittedName>
        <fullName evidence="1">Uncharacterized protein</fullName>
    </submittedName>
</protein>
<accession>A0A7U5MJQ6</accession>
<organism evidence="1 2">
    <name type="scientific">Mycobacterium intracellulare subsp. chimaera</name>
    <dbReference type="NCBI Taxonomy" id="222805"/>
    <lineage>
        <taxon>Bacteria</taxon>
        <taxon>Bacillati</taxon>
        <taxon>Actinomycetota</taxon>
        <taxon>Actinomycetes</taxon>
        <taxon>Mycobacteriales</taxon>
        <taxon>Mycobacteriaceae</taxon>
        <taxon>Mycobacterium</taxon>
        <taxon>Mycobacterium avium complex (MAC)</taxon>
    </lineage>
</organism>
<dbReference type="AlphaFoldDB" id="A0A7U5MJQ6"/>
<proteinExistence type="predicted"/>
<evidence type="ECO:0000313" key="2">
    <source>
        <dbReference type="Proteomes" id="UP000198286"/>
    </source>
</evidence>